<comment type="caution">
    <text evidence="2">The sequence shown here is derived from an EMBL/GenBank/DDBJ whole genome shotgun (WGS) entry which is preliminary data.</text>
</comment>
<dbReference type="eggNOG" id="ENOG502SPWR">
    <property type="taxonomic scope" value="Eukaryota"/>
</dbReference>
<dbReference type="HOGENOM" id="CLU_014181_0_0_1"/>
<evidence type="ECO:0008006" key="4">
    <source>
        <dbReference type="Google" id="ProtNLM"/>
    </source>
</evidence>
<dbReference type="EMBL" id="CAUH01006868">
    <property type="protein sequence ID" value="CCU82719.1"/>
    <property type="molecule type" value="Genomic_DNA"/>
</dbReference>
<evidence type="ECO:0000256" key="1">
    <source>
        <dbReference type="SAM" id="MobiDB-lite"/>
    </source>
</evidence>
<dbReference type="InterPro" id="IPR012677">
    <property type="entry name" value="Nucleotide-bd_a/b_plait_sf"/>
</dbReference>
<dbReference type="Proteomes" id="UP000015441">
    <property type="component" value="Unassembled WGS sequence"/>
</dbReference>
<dbReference type="InParanoid" id="N1JIK3"/>
<name>N1JIK3_BLUG1</name>
<accession>N1JIK3</accession>
<evidence type="ECO:0000313" key="2">
    <source>
        <dbReference type="EMBL" id="CCU82719.1"/>
    </source>
</evidence>
<sequence>MPPLILHHVPDEELYTGDDGLQRPYAMLFGGGNDGNNSSVRSRRLVPETGSFGKSTRRSRSRTGTPAAKKEDPTLAAADAIFTQFLAQKSCENSDSTQRTSNLNSVSQLNLSSASCGQGDGSTVISRSKKHRDKEPTEVILRGFKSSQQYAAIREYERIAGRICEDYPRDPPVDQRRYKADLRDPASLRKKPLTNEEKMKSNKFAGGEHWIKVTFECAEFAETAIECSPQKILGHWVFAEIYRGVPPNLDEMYPVDNSKATDPNKYEMSLRLGAAPGLDVLSNNLHKSLIEPSKNYTAIELEDEDISSPPVPQMLNLSAGSSTAKEGYPTVKKVSPPAGEFCQRIPSARRMTLLPAEEALLPQSSPFQRFLSNLPFIGWISKDIIGGSLPRTEQGDFDYKNASIYWRLMWLIERCTGIVLLGDSKED</sequence>
<feature type="region of interest" description="Disordered" evidence="1">
    <location>
        <begin position="112"/>
        <end position="136"/>
    </location>
</feature>
<dbReference type="Gene3D" id="3.30.70.330">
    <property type="match status" value="1"/>
</dbReference>
<dbReference type="STRING" id="546991.N1JIK3"/>
<dbReference type="AlphaFoldDB" id="N1JIK3"/>
<proteinExistence type="predicted"/>
<dbReference type="OrthoDB" id="8033832at2759"/>
<evidence type="ECO:0000313" key="3">
    <source>
        <dbReference type="Proteomes" id="UP000015441"/>
    </source>
</evidence>
<reference evidence="2 3" key="1">
    <citation type="journal article" date="2010" name="Science">
        <title>Genome expansion and gene loss in powdery mildew fungi reveal tradeoffs in extreme parasitism.</title>
        <authorList>
            <person name="Spanu P.D."/>
            <person name="Abbott J.C."/>
            <person name="Amselem J."/>
            <person name="Burgis T.A."/>
            <person name="Soanes D.M."/>
            <person name="Stueber K."/>
            <person name="Ver Loren van Themaat E."/>
            <person name="Brown J.K.M."/>
            <person name="Butcher S.A."/>
            <person name="Gurr S.J."/>
            <person name="Lebrun M.-H."/>
            <person name="Ridout C.J."/>
            <person name="Schulze-Lefert P."/>
            <person name="Talbot N.J."/>
            <person name="Ahmadinejad N."/>
            <person name="Ametz C."/>
            <person name="Barton G.R."/>
            <person name="Benjdia M."/>
            <person name="Bidzinski P."/>
            <person name="Bindschedler L.V."/>
            <person name="Both M."/>
            <person name="Brewer M.T."/>
            <person name="Cadle-Davidson L."/>
            <person name="Cadle-Davidson M.M."/>
            <person name="Collemare J."/>
            <person name="Cramer R."/>
            <person name="Frenkel O."/>
            <person name="Godfrey D."/>
            <person name="Harriman J."/>
            <person name="Hoede C."/>
            <person name="King B.C."/>
            <person name="Klages S."/>
            <person name="Kleemann J."/>
            <person name="Knoll D."/>
            <person name="Koti P.S."/>
            <person name="Kreplak J."/>
            <person name="Lopez-Ruiz F.J."/>
            <person name="Lu X."/>
            <person name="Maekawa T."/>
            <person name="Mahanil S."/>
            <person name="Micali C."/>
            <person name="Milgroom M.G."/>
            <person name="Montana G."/>
            <person name="Noir S."/>
            <person name="O'Connell R.J."/>
            <person name="Oberhaensli S."/>
            <person name="Parlange F."/>
            <person name="Pedersen C."/>
            <person name="Quesneville H."/>
            <person name="Reinhardt R."/>
            <person name="Rott M."/>
            <person name="Sacristan S."/>
            <person name="Schmidt S.M."/>
            <person name="Schoen M."/>
            <person name="Skamnioti P."/>
            <person name="Sommer H."/>
            <person name="Stephens A."/>
            <person name="Takahara H."/>
            <person name="Thordal-Christensen H."/>
            <person name="Vigouroux M."/>
            <person name="Wessling R."/>
            <person name="Wicker T."/>
            <person name="Panstruga R."/>
        </authorList>
    </citation>
    <scope>NUCLEOTIDE SEQUENCE [LARGE SCALE GENOMIC DNA]</scope>
    <source>
        <strain evidence="2">DH14</strain>
    </source>
</reference>
<organism evidence="2 3">
    <name type="scientific">Blumeria graminis f. sp. hordei (strain DH14)</name>
    <name type="common">Barley powdery mildew</name>
    <name type="synonym">Oidium monilioides f. sp. hordei</name>
    <dbReference type="NCBI Taxonomy" id="546991"/>
    <lineage>
        <taxon>Eukaryota</taxon>
        <taxon>Fungi</taxon>
        <taxon>Dikarya</taxon>
        <taxon>Ascomycota</taxon>
        <taxon>Pezizomycotina</taxon>
        <taxon>Leotiomycetes</taxon>
        <taxon>Erysiphales</taxon>
        <taxon>Erysiphaceae</taxon>
        <taxon>Blumeria</taxon>
        <taxon>Blumeria hordei</taxon>
    </lineage>
</organism>
<keyword evidence="3" id="KW-1185">Reference proteome</keyword>
<gene>
    <name evidence="2" type="ORF">BGHDH14_bgh05217</name>
</gene>
<protein>
    <recommendedName>
        <fullName evidence="4">Nucleoporin NUP53</fullName>
    </recommendedName>
</protein>
<feature type="region of interest" description="Disordered" evidence="1">
    <location>
        <begin position="28"/>
        <end position="74"/>
    </location>
</feature>